<evidence type="ECO:0000313" key="1">
    <source>
        <dbReference type="EMBL" id="MBB2148186.1"/>
    </source>
</evidence>
<name>A0ABR6ET79_9SPHI</name>
<dbReference type="Gene3D" id="2.60.120.200">
    <property type="match status" value="1"/>
</dbReference>
<dbReference type="SUPFAM" id="SSF53649">
    <property type="entry name" value="Alkaline phosphatase-like"/>
    <property type="match status" value="1"/>
</dbReference>
<dbReference type="Pfam" id="PF01663">
    <property type="entry name" value="Phosphodiest"/>
    <property type="match status" value="1"/>
</dbReference>
<dbReference type="Gene3D" id="3.40.720.10">
    <property type="entry name" value="Alkaline Phosphatase, subunit A"/>
    <property type="match status" value="1"/>
</dbReference>
<dbReference type="InterPro" id="IPR002591">
    <property type="entry name" value="Phosphodiest/P_Trfase"/>
</dbReference>
<dbReference type="EMBL" id="WNXC01000001">
    <property type="protein sequence ID" value="MBB2148186.1"/>
    <property type="molecule type" value="Genomic_DNA"/>
</dbReference>
<protein>
    <submittedName>
        <fullName evidence="1">DUF4983 domain-containing protein</fullName>
    </submittedName>
</protein>
<dbReference type="RefSeq" id="WP_182953859.1">
    <property type="nucleotide sequence ID" value="NZ_WNXC01000001.1"/>
</dbReference>
<gene>
    <name evidence="1" type="ORF">GM920_04610</name>
</gene>
<dbReference type="InterPro" id="IPR017850">
    <property type="entry name" value="Alkaline_phosphatase_core_sf"/>
</dbReference>
<accession>A0ABR6ET79</accession>
<sequence>MNKNIKKYNILFVAGAFLLLGFMGCKKYANPAPVYEELVRTTTLQRKVLVISIDGLTGAELQTVAPTNISALQKSSKYSYNVLTSSVATDAAAWASILTGVGYNKHLISQNTFDKDLSAGNGDFEGSITSYRNVFDYITQFKNVKTALVTPWDPLRNYMKNTDFSPIVSTDLAVKDSTVNILNTQNLLGAMIVNFRDVEAAGVNGGYLSTNSNYKDAIVKTDAYVGNILTALKARKNYANEDWLVIVTTNHGGSSVDPKNGFFIAAHPAFKEKELKKTGFNTVLFKGTDVIAEVPNDNGLYNSGSTQDFTVQMQVKFNGQTSYPGFLSKSTDVLGTTGTGWVLRQGGNSYLCVVGGSANGGGATSEFTGGTAADGSWHTIAITVKYVNTSTRTLTTFLDGVAVTSTNISSKGNLSTQEKLTIGYRSVYGVNTALNFQAADLCYFNVALDAATLVANKGLKDMRQHPNYVNLTGYWPIDEGGEGILTNKAPGGYNMVLKGSYKWIAMGTDVPASVVADPNAKDKSIIVANYSIGANILYWMNIKNLASFGIDGDPFLNQFESEFLLN</sequence>
<organism evidence="1 2">
    <name type="scientific">Pedobacter gandavensis</name>
    <dbReference type="NCBI Taxonomy" id="2679963"/>
    <lineage>
        <taxon>Bacteria</taxon>
        <taxon>Pseudomonadati</taxon>
        <taxon>Bacteroidota</taxon>
        <taxon>Sphingobacteriia</taxon>
        <taxon>Sphingobacteriales</taxon>
        <taxon>Sphingobacteriaceae</taxon>
        <taxon>Pedobacter</taxon>
    </lineage>
</organism>
<comment type="caution">
    <text evidence="1">The sequence shown here is derived from an EMBL/GenBank/DDBJ whole genome shotgun (WGS) entry which is preliminary data.</text>
</comment>
<dbReference type="InterPro" id="IPR013320">
    <property type="entry name" value="ConA-like_dom_sf"/>
</dbReference>
<dbReference type="SUPFAM" id="SSF49899">
    <property type="entry name" value="Concanavalin A-like lectins/glucanases"/>
    <property type="match status" value="1"/>
</dbReference>
<reference evidence="1 2" key="1">
    <citation type="submission" date="2019-11" db="EMBL/GenBank/DDBJ databases">
        <title>Description of Pedobacter sp. LMG 31462T.</title>
        <authorList>
            <person name="Carlier A."/>
            <person name="Qi S."/>
            <person name="Vandamme P."/>
        </authorList>
    </citation>
    <scope>NUCLEOTIDE SEQUENCE [LARGE SCALE GENOMIC DNA]</scope>
    <source>
        <strain evidence="1 2">LMG 31462</strain>
    </source>
</reference>
<proteinExistence type="predicted"/>
<dbReference type="Proteomes" id="UP000636110">
    <property type="component" value="Unassembled WGS sequence"/>
</dbReference>
<keyword evidence="2" id="KW-1185">Reference proteome</keyword>
<dbReference type="PROSITE" id="PS51257">
    <property type="entry name" value="PROKAR_LIPOPROTEIN"/>
    <property type="match status" value="1"/>
</dbReference>
<evidence type="ECO:0000313" key="2">
    <source>
        <dbReference type="Proteomes" id="UP000636110"/>
    </source>
</evidence>